<proteinExistence type="predicted"/>
<feature type="region of interest" description="Disordered" evidence="1">
    <location>
        <begin position="1"/>
        <end position="24"/>
    </location>
</feature>
<organism evidence="2">
    <name type="scientific">Rhizophora mucronata</name>
    <name type="common">Asiatic mangrove</name>
    <dbReference type="NCBI Taxonomy" id="61149"/>
    <lineage>
        <taxon>Eukaryota</taxon>
        <taxon>Viridiplantae</taxon>
        <taxon>Streptophyta</taxon>
        <taxon>Embryophyta</taxon>
        <taxon>Tracheophyta</taxon>
        <taxon>Spermatophyta</taxon>
        <taxon>Magnoliopsida</taxon>
        <taxon>eudicotyledons</taxon>
        <taxon>Gunneridae</taxon>
        <taxon>Pentapetalae</taxon>
        <taxon>rosids</taxon>
        <taxon>fabids</taxon>
        <taxon>Malpighiales</taxon>
        <taxon>Rhizophoraceae</taxon>
        <taxon>Rhizophora</taxon>
    </lineage>
</organism>
<sequence length="24" mass="2753">MTLKEREEVGGQGARHFKEPPQDI</sequence>
<protein>
    <submittedName>
        <fullName evidence="2">Uncharacterized protein</fullName>
    </submittedName>
</protein>
<evidence type="ECO:0000256" key="1">
    <source>
        <dbReference type="SAM" id="MobiDB-lite"/>
    </source>
</evidence>
<accession>A0A2P2QEL2</accession>
<evidence type="ECO:0000313" key="2">
    <source>
        <dbReference type="EMBL" id="MBX65375.1"/>
    </source>
</evidence>
<reference evidence="2" key="1">
    <citation type="submission" date="2018-02" db="EMBL/GenBank/DDBJ databases">
        <title>Rhizophora mucronata_Transcriptome.</title>
        <authorList>
            <person name="Meera S.P."/>
            <person name="Sreeshan A."/>
            <person name="Augustine A."/>
        </authorList>
    </citation>
    <scope>NUCLEOTIDE SEQUENCE</scope>
    <source>
        <tissue evidence="2">Leaf</tissue>
    </source>
</reference>
<dbReference type="EMBL" id="GGEC01084891">
    <property type="protein sequence ID" value="MBX65375.1"/>
    <property type="molecule type" value="Transcribed_RNA"/>
</dbReference>
<name>A0A2P2QEL2_RHIMU</name>
<dbReference type="AlphaFoldDB" id="A0A2P2QEL2"/>